<protein>
    <submittedName>
        <fullName evidence="1">Uncharacterized protein</fullName>
    </submittedName>
</protein>
<gene>
    <name evidence="1" type="ORF">EXN68_11750</name>
</gene>
<evidence type="ECO:0000313" key="2">
    <source>
        <dbReference type="Proteomes" id="UP000315434"/>
    </source>
</evidence>
<dbReference type="Proteomes" id="UP000315434">
    <property type="component" value="Unassembled WGS sequence"/>
</dbReference>
<comment type="caution">
    <text evidence="1">The sequence shown here is derived from an EMBL/GenBank/DDBJ whole genome shotgun (WGS) entry which is preliminary data.</text>
</comment>
<accession>A0A546XI68</accession>
<name>A0A546XI68_RHIRH</name>
<dbReference type="OrthoDB" id="7996094at2"/>
<sequence length="187" mass="20718">MDAKTFFDTVARPNITAFIQHDGDYRLAVNAALSLDSAYGIIFEELREENHAFLDKLGRKQTELKDNHFKDHFAALCPEFEILRDVAYSLKHGRLSARRARMVYSAQDVSSEALVCGLLSCGDRLGATSVFISLAGGELERAWPLFRRAELFTDELLGDLGLGPLACPVPEYHASAPLRVSSQPDVC</sequence>
<dbReference type="RefSeq" id="WP_142840957.1">
    <property type="nucleotide sequence ID" value="NZ_SGNY01000003.1"/>
</dbReference>
<dbReference type="AlphaFoldDB" id="A0A546XI68"/>
<dbReference type="EMBL" id="SGNY01000003">
    <property type="protein sequence ID" value="TRB00388.1"/>
    <property type="molecule type" value="Genomic_DNA"/>
</dbReference>
<organism evidence="1 2">
    <name type="scientific">Rhizobium rhizogenes</name>
    <name type="common">Agrobacterium rhizogenes</name>
    <dbReference type="NCBI Taxonomy" id="359"/>
    <lineage>
        <taxon>Bacteria</taxon>
        <taxon>Pseudomonadati</taxon>
        <taxon>Pseudomonadota</taxon>
        <taxon>Alphaproteobacteria</taxon>
        <taxon>Hyphomicrobiales</taxon>
        <taxon>Rhizobiaceae</taxon>
        <taxon>Rhizobium/Agrobacterium group</taxon>
        <taxon>Rhizobium</taxon>
    </lineage>
</organism>
<reference evidence="1 2" key="1">
    <citation type="journal article" date="2019" name="Appl. Microbiol. Biotechnol.">
        <title>Differential efficiency of wild type rhizogenic strains for rol gene transformation of plants.</title>
        <authorList>
            <person name="Desmet S."/>
            <person name="De Keyser E."/>
            <person name="Van Vaerenbergh J."/>
            <person name="Baeyen S."/>
            <person name="Van Huylenbroeck J."/>
            <person name="Geelen D."/>
            <person name="Dhooghe E."/>
        </authorList>
    </citation>
    <scope>NUCLEOTIDE SEQUENCE [LARGE SCALE GENOMIC DNA]</scope>
    <source>
        <strain evidence="1 2">GBBC3284</strain>
    </source>
</reference>
<proteinExistence type="predicted"/>
<evidence type="ECO:0000313" key="1">
    <source>
        <dbReference type="EMBL" id="TRB00388.1"/>
    </source>
</evidence>